<dbReference type="CDD" id="cd17541">
    <property type="entry name" value="REC_CheB-like"/>
    <property type="match status" value="1"/>
</dbReference>
<comment type="domain">
    <text evidence="6">Contains a C-terminal catalytic domain, and an N-terminal region which modulates catalytic activity.</text>
</comment>
<feature type="domain" description="CheB-type methylesterase" evidence="10">
    <location>
        <begin position="164"/>
        <end position="349"/>
    </location>
</feature>
<dbReference type="GO" id="GO:0000156">
    <property type="term" value="F:phosphorelay response regulator activity"/>
    <property type="evidence" value="ECO:0007669"/>
    <property type="project" value="InterPro"/>
</dbReference>
<feature type="active site" evidence="6 7">
    <location>
        <position position="198"/>
    </location>
</feature>
<comment type="caution">
    <text evidence="11">The sequence shown here is derived from an EMBL/GenBank/DDBJ whole genome shotgun (WGS) entry which is preliminary data.</text>
</comment>
<keyword evidence="2 6" id="KW-0145">Chemotaxis</keyword>
<evidence type="ECO:0000256" key="5">
    <source>
        <dbReference type="ARBA" id="ARBA00048267"/>
    </source>
</evidence>
<keyword evidence="3 6" id="KW-0378">Hydrolase</keyword>
<evidence type="ECO:0000256" key="2">
    <source>
        <dbReference type="ARBA" id="ARBA00022500"/>
    </source>
</evidence>
<dbReference type="EC" id="3.5.1.44" evidence="6"/>
<feature type="modified residue" description="4-aspartylphosphate" evidence="6 8">
    <location>
        <position position="56"/>
    </location>
</feature>
<dbReference type="InterPro" id="IPR001789">
    <property type="entry name" value="Sig_transdc_resp-reg_receiver"/>
</dbReference>
<dbReference type="Gene3D" id="3.40.50.2300">
    <property type="match status" value="1"/>
</dbReference>
<gene>
    <name evidence="6" type="primary">cheB</name>
    <name evidence="11" type="ORF">FYJ33_10605</name>
</gene>
<feature type="active site" evidence="6 7">
    <location>
        <position position="171"/>
    </location>
</feature>
<protein>
    <recommendedName>
        <fullName evidence="6">Protein-glutamate methylesterase/protein-glutamine glutaminase</fullName>
        <ecNumber evidence="6">3.1.1.61</ecNumber>
        <ecNumber evidence="6">3.5.1.44</ecNumber>
    </recommendedName>
</protein>
<evidence type="ECO:0000256" key="4">
    <source>
        <dbReference type="ARBA" id="ARBA00024867"/>
    </source>
</evidence>
<dbReference type="InterPro" id="IPR011006">
    <property type="entry name" value="CheY-like_superfamily"/>
</dbReference>
<name>A0A7X2MZA9_9CLOT</name>
<dbReference type="SUPFAM" id="SSF52172">
    <property type="entry name" value="CheY-like"/>
    <property type="match status" value="1"/>
</dbReference>
<dbReference type="CDD" id="cd16432">
    <property type="entry name" value="CheB_Rec"/>
    <property type="match status" value="1"/>
</dbReference>
<dbReference type="NCBIfam" id="NF001965">
    <property type="entry name" value="PRK00742.1"/>
    <property type="match status" value="1"/>
</dbReference>
<proteinExistence type="inferred from homology"/>
<dbReference type="GO" id="GO:0008984">
    <property type="term" value="F:protein-glutamate methylesterase activity"/>
    <property type="evidence" value="ECO:0007669"/>
    <property type="project" value="UniProtKB-UniRule"/>
</dbReference>
<evidence type="ECO:0000256" key="8">
    <source>
        <dbReference type="PROSITE-ProRule" id="PRU00169"/>
    </source>
</evidence>
<comment type="PTM">
    <text evidence="6">Phosphorylated by CheA. Phosphorylation of the N-terminal regulatory domain activates the methylesterase activity.</text>
</comment>
<feature type="domain" description="Response regulatory" evidence="9">
    <location>
        <begin position="5"/>
        <end position="123"/>
    </location>
</feature>
<dbReference type="Proteomes" id="UP000460287">
    <property type="component" value="Unassembled WGS sequence"/>
</dbReference>
<reference evidence="11 12" key="1">
    <citation type="submission" date="2019-08" db="EMBL/GenBank/DDBJ databases">
        <title>In-depth cultivation of the pig gut microbiome towards novel bacterial diversity and tailored functional studies.</title>
        <authorList>
            <person name="Wylensek D."/>
            <person name="Hitch T.C.A."/>
            <person name="Clavel T."/>
        </authorList>
    </citation>
    <scope>NUCLEOTIDE SEQUENCE [LARGE SCALE GENOMIC DNA]</scope>
    <source>
        <strain evidence="11 12">WCA-383-APC-5B</strain>
    </source>
</reference>
<comment type="catalytic activity">
    <reaction evidence="5 6">
        <text>[protein]-L-glutamate 5-O-methyl ester + H2O = L-glutamyl-[protein] + methanol + H(+)</text>
        <dbReference type="Rhea" id="RHEA:23236"/>
        <dbReference type="Rhea" id="RHEA-COMP:10208"/>
        <dbReference type="Rhea" id="RHEA-COMP:10311"/>
        <dbReference type="ChEBI" id="CHEBI:15377"/>
        <dbReference type="ChEBI" id="CHEBI:15378"/>
        <dbReference type="ChEBI" id="CHEBI:17790"/>
        <dbReference type="ChEBI" id="CHEBI:29973"/>
        <dbReference type="ChEBI" id="CHEBI:82795"/>
        <dbReference type="EC" id="3.1.1.61"/>
    </reaction>
</comment>
<dbReference type="SMART" id="SM00448">
    <property type="entry name" value="REC"/>
    <property type="match status" value="1"/>
</dbReference>
<dbReference type="PANTHER" id="PTHR42872:SF6">
    <property type="entry name" value="PROTEIN-GLUTAMATE METHYLESTERASE_PROTEIN-GLUTAMINE GLUTAMINASE"/>
    <property type="match status" value="1"/>
</dbReference>
<dbReference type="GO" id="GO:0050568">
    <property type="term" value="F:protein-glutamine glutaminase activity"/>
    <property type="evidence" value="ECO:0007669"/>
    <property type="project" value="UniProtKB-UniRule"/>
</dbReference>
<comment type="catalytic activity">
    <reaction evidence="6">
        <text>L-glutaminyl-[protein] + H2O = L-glutamyl-[protein] + NH4(+)</text>
        <dbReference type="Rhea" id="RHEA:16441"/>
        <dbReference type="Rhea" id="RHEA-COMP:10207"/>
        <dbReference type="Rhea" id="RHEA-COMP:10208"/>
        <dbReference type="ChEBI" id="CHEBI:15377"/>
        <dbReference type="ChEBI" id="CHEBI:28938"/>
        <dbReference type="ChEBI" id="CHEBI:29973"/>
        <dbReference type="ChEBI" id="CHEBI:30011"/>
        <dbReference type="EC" id="3.5.1.44"/>
    </reaction>
</comment>
<comment type="subcellular location">
    <subcellularLocation>
        <location evidence="6">Cytoplasm</location>
    </subcellularLocation>
</comment>
<evidence type="ECO:0000259" key="9">
    <source>
        <dbReference type="PROSITE" id="PS50110"/>
    </source>
</evidence>
<dbReference type="SUPFAM" id="SSF52738">
    <property type="entry name" value="Methylesterase CheB, C-terminal domain"/>
    <property type="match status" value="1"/>
</dbReference>
<dbReference type="EC" id="3.1.1.61" evidence="6"/>
<comment type="function">
    <text evidence="6">Involved in chemotaxis. Part of a chemotaxis signal transduction system that modulates chemotaxis in response to various stimuli. Catalyzes the demethylation of specific methylglutamate residues introduced into the chemoreceptors (methyl-accepting chemotaxis proteins or MCP) by CheR. Also mediates the irreversible deamidation of specific glutamine residues to glutamic acid.</text>
</comment>
<dbReference type="Gene3D" id="3.40.50.180">
    <property type="entry name" value="Methylesterase CheB, C-terminal domain"/>
    <property type="match status" value="1"/>
</dbReference>
<dbReference type="EMBL" id="VULX01000016">
    <property type="protein sequence ID" value="MSR91842.1"/>
    <property type="molecule type" value="Genomic_DNA"/>
</dbReference>
<comment type="similarity">
    <text evidence="6">Belongs to the CheB family.</text>
</comment>
<accession>A0A7X2MZA9</accession>
<evidence type="ECO:0000256" key="1">
    <source>
        <dbReference type="ARBA" id="ARBA00022490"/>
    </source>
</evidence>
<dbReference type="Pfam" id="PF01339">
    <property type="entry name" value="CheB_methylest"/>
    <property type="match status" value="1"/>
</dbReference>
<dbReference type="GO" id="GO:0005737">
    <property type="term" value="C:cytoplasm"/>
    <property type="evidence" value="ECO:0007669"/>
    <property type="project" value="UniProtKB-SubCell"/>
</dbReference>
<evidence type="ECO:0000256" key="7">
    <source>
        <dbReference type="PROSITE-ProRule" id="PRU00050"/>
    </source>
</evidence>
<evidence type="ECO:0000256" key="3">
    <source>
        <dbReference type="ARBA" id="ARBA00022801"/>
    </source>
</evidence>
<dbReference type="PIRSF" id="PIRSF000876">
    <property type="entry name" value="RR_chemtxs_CheB"/>
    <property type="match status" value="1"/>
</dbReference>
<keyword evidence="1 6" id="KW-0963">Cytoplasm</keyword>
<evidence type="ECO:0000313" key="12">
    <source>
        <dbReference type="Proteomes" id="UP000460287"/>
    </source>
</evidence>
<keyword evidence="6 8" id="KW-0597">Phosphoprotein</keyword>
<sequence length="349" mass="38405">MKKLKVIVVDDSALMRKIISDMINSNNDMEVVATARNGQELMNKLESYVPDVITLDVEMPVMDGITTLKKLKEKKNHPKVIMVSSLTGEDSKITLECLDLGAFDFIMKPSGSISLDIEKIKEELVRKIRSVEKANNKFFVRMTKANSIEEPKYNKVISKRNDIKAVLIGASTGGPRALQKVLTKLPKDLGVPVFVVQHMPVGFTKAFAERLNSLCAMRVVEAEDRMAVSNNIIYIAKGGRHMKISNSKEIRLTDEDAIWGVKPAVDKLFYSAAEIYGGKLLSVILTGMGRDGALGTTEIKKAGGSTIAEDASTCVIYGMPKAAYETGKVDEVVALDKIPERIVEIVRGR</sequence>
<comment type="function">
    <text evidence="4">May play the central regulatory role in sporulation. It may be an element of the effector pathway responsible for the activation of sporulation genes in response to nutritional stress. Spo0A may act in concert with spo0H (a sigma factor) to control the expression of some genes that are critical to the sporulation process.</text>
</comment>
<dbReference type="PROSITE" id="PS50122">
    <property type="entry name" value="CHEB"/>
    <property type="match status" value="1"/>
</dbReference>
<feature type="active site" evidence="6 7">
    <location>
        <position position="291"/>
    </location>
</feature>
<dbReference type="PROSITE" id="PS50110">
    <property type="entry name" value="RESPONSE_REGULATORY"/>
    <property type="match status" value="1"/>
</dbReference>
<dbReference type="RefSeq" id="WP_328598687.1">
    <property type="nucleotide sequence ID" value="NZ_VULX01000016.1"/>
</dbReference>
<evidence type="ECO:0000313" key="11">
    <source>
        <dbReference type="EMBL" id="MSR91842.1"/>
    </source>
</evidence>
<dbReference type="InterPro" id="IPR000673">
    <property type="entry name" value="Sig_transdc_resp-reg_Me-estase"/>
</dbReference>
<dbReference type="GO" id="GO:0006935">
    <property type="term" value="P:chemotaxis"/>
    <property type="evidence" value="ECO:0007669"/>
    <property type="project" value="UniProtKB-UniRule"/>
</dbReference>
<dbReference type="InterPro" id="IPR008248">
    <property type="entry name" value="CheB-like"/>
</dbReference>
<dbReference type="Pfam" id="PF00072">
    <property type="entry name" value="Response_reg"/>
    <property type="match status" value="1"/>
</dbReference>
<dbReference type="AlphaFoldDB" id="A0A7X2MZA9"/>
<organism evidence="11 12">
    <name type="scientific">Inconstantimicrobium porci</name>
    <dbReference type="NCBI Taxonomy" id="2652291"/>
    <lineage>
        <taxon>Bacteria</taxon>
        <taxon>Bacillati</taxon>
        <taxon>Bacillota</taxon>
        <taxon>Clostridia</taxon>
        <taxon>Eubacteriales</taxon>
        <taxon>Clostridiaceae</taxon>
        <taxon>Inconstantimicrobium</taxon>
    </lineage>
</organism>
<dbReference type="PANTHER" id="PTHR42872">
    <property type="entry name" value="PROTEIN-GLUTAMATE METHYLESTERASE/PROTEIN-GLUTAMINE GLUTAMINASE"/>
    <property type="match status" value="1"/>
</dbReference>
<dbReference type="HAMAP" id="MF_00099">
    <property type="entry name" value="CheB_chemtxs"/>
    <property type="match status" value="1"/>
</dbReference>
<evidence type="ECO:0000259" key="10">
    <source>
        <dbReference type="PROSITE" id="PS50122"/>
    </source>
</evidence>
<evidence type="ECO:0000256" key="6">
    <source>
        <dbReference type="HAMAP-Rule" id="MF_00099"/>
    </source>
</evidence>
<dbReference type="InterPro" id="IPR035909">
    <property type="entry name" value="CheB_C"/>
</dbReference>
<keyword evidence="12" id="KW-1185">Reference proteome</keyword>